<reference evidence="4 5" key="1">
    <citation type="submission" date="2020-04" db="EMBL/GenBank/DDBJ databases">
        <title>Perkinsus olseni comparative genomics.</title>
        <authorList>
            <person name="Bogema D.R."/>
        </authorList>
    </citation>
    <scope>NUCLEOTIDE SEQUENCE [LARGE SCALE GENOMIC DNA]</scope>
    <source>
        <strain evidence="4 5">ATCC PRA-207</strain>
    </source>
</reference>
<evidence type="ECO:0000256" key="3">
    <source>
        <dbReference type="SAM" id="Phobius"/>
    </source>
</evidence>
<name>A0A7J6PPM1_PEROL</name>
<dbReference type="AlphaFoldDB" id="A0A7J6PPM1"/>
<feature type="compositionally biased region" description="Polar residues" evidence="2">
    <location>
        <begin position="156"/>
        <end position="166"/>
    </location>
</feature>
<feature type="transmembrane region" description="Helical" evidence="3">
    <location>
        <begin position="12"/>
        <end position="32"/>
    </location>
</feature>
<feature type="non-terminal residue" evidence="4">
    <location>
        <position position="220"/>
    </location>
</feature>
<keyword evidence="3" id="KW-0472">Membrane</keyword>
<evidence type="ECO:0000256" key="2">
    <source>
        <dbReference type="SAM" id="MobiDB-lite"/>
    </source>
</evidence>
<keyword evidence="5" id="KW-1185">Reference proteome</keyword>
<dbReference type="Proteomes" id="UP000553632">
    <property type="component" value="Unassembled WGS sequence"/>
</dbReference>
<comment type="caution">
    <text evidence="4">The sequence shown here is derived from an EMBL/GenBank/DDBJ whole genome shotgun (WGS) entry which is preliminary data.</text>
</comment>
<dbReference type="EMBL" id="JABANO010038742">
    <property type="protein sequence ID" value="KAF4698058.1"/>
    <property type="molecule type" value="Genomic_DNA"/>
</dbReference>
<keyword evidence="3" id="KW-1133">Transmembrane helix</keyword>
<evidence type="ECO:0000313" key="4">
    <source>
        <dbReference type="EMBL" id="KAF4698058.1"/>
    </source>
</evidence>
<feature type="coiled-coil region" evidence="1">
    <location>
        <begin position="82"/>
        <end position="109"/>
    </location>
</feature>
<protein>
    <submittedName>
        <fullName evidence="4">Uncharacterized protein</fullName>
    </submittedName>
</protein>
<evidence type="ECO:0000313" key="5">
    <source>
        <dbReference type="Proteomes" id="UP000553632"/>
    </source>
</evidence>
<organism evidence="4 5">
    <name type="scientific">Perkinsus olseni</name>
    <name type="common">Perkinsus atlanticus</name>
    <dbReference type="NCBI Taxonomy" id="32597"/>
    <lineage>
        <taxon>Eukaryota</taxon>
        <taxon>Sar</taxon>
        <taxon>Alveolata</taxon>
        <taxon>Perkinsozoa</taxon>
        <taxon>Perkinsea</taxon>
        <taxon>Perkinsida</taxon>
        <taxon>Perkinsidae</taxon>
        <taxon>Perkinsus</taxon>
    </lineage>
</organism>
<keyword evidence="3" id="KW-0812">Transmembrane</keyword>
<sequence>MHRGGGGGLLLPSYMLVIILFIITVIVGIFTFKAQQECVAIRRELMYRENELLEAQAQLKDRSIMPSSSSGNDDDASIMEEIGVLRNEIVKLNEDKNEFDEEIEAANGNISTHLSKLVERYGMYLANTLSTTNNNNDLIIAHYQPNTLRTIIQLTTQDGPSQGDGNNNEHHHHHDDDAQLKNWMLDHVIDRIGLDVNIMSSHTKGGEMYYQIDVLRLTLL</sequence>
<gene>
    <name evidence="4" type="ORF">FOZ63_012780</name>
</gene>
<proteinExistence type="predicted"/>
<accession>A0A7J6PPM1</accession>
<keyword evidence="1" id="KW-0175">Coiled coil</keyword>
<feature type="region of interest" description="Disordered" evidence="2">
    <location>
        <begin position="156"/>
        <end position="176"/>
    </location>
</feature>
<evidence type="ECO:0000256" key="1">
    <source>
        <dbReference type="SAM" id="Coils"/>
    </source>
</evidence>